<dbReference type="Proteomes" id="UP000288197">
    <property type="component" value="Unassembled WGS sequence"/>
</dbReference>
<dbReference type="RefSeq" id="WP_114290023.1">
    <property type="nucleotide sequence ID" value="NZ_JBEFPH010000001.1"/>
</dbReference>
<dbReference type="SUPFAM" id="SSF55874">
    <property type="entry name" value="ATPase domain of HSP90 chaperone/DNA topoisomerase II/histidine kinase"/>
    <property type="match status" value="1"/>
</dbReference>
<dbReference type="AlphaFoldDB" id="A0A369ATF4"/>
<dbReference type="SUPFAM" id="SSF47384">
    <property type="entry name" value="Homodimeric domain of signal transducing histidine kinase"/>
    <property type="match status" value="1"/>
</dbReference>
<dbReference type="EC" id="2.7.13.3" evidence="3"/>
<dbReference type="InterPro" id="IPR036890">
    <property type="entry name" value="HATPase_C_sf"/>
</dbReference>
<dbReference type="CDD" id="cd00082">
    <property type="entry name" value="HisKA"/>
    <property type="match status" value="1"/>
</dbReference>
<sequence>MFLEKMRKNKDTAQYQLTKKFISIFLVVLVMMNLLYLFASGKFVFEFVKNKSESTMNTLVFEENEKINWSKEVDRVISEKDGDGMIVVDNSGNEFFSVKAEALFNELYQGKSLPFVKPIIFSEEGIYYVNSKDYGDFTVTLATNSEMAVDLVVGMLRINIILNLLAIVIGSFVIYRSTKHWSRNLKNMSKEIRELDLSQQSQIKVPNNPLEIKEVALAFNQLLIKQEEAIEREKKFITNASHDLKTPIAAIRGHVKLIQRRGESHPEIIPKSLSFIDTESERLEKLSHQLLILNEDRNEFLKENINFSEMVEAELNRNKLLFPRKYTSTIEKNIVIQAVRGDLVQIVQNLIGNAIKYSTENEGIDVQLKIDQPKIIFSVSDNGIGIDEKHKNKIFERFFRVDDSRTSNIEGSGIGLSIVKEIVEKYQGKIIVKDNKPKGTIFIVEIPKN</sequence>
<dbReference type="GO" id="GO:0005886">
    <property type="term" value="C:plasma membrane"/>
    <property type="evidence" value="ECO:0007669"/>
    <property type="project" value="TreeGrafter"/>
</dbReference>
<dbReference type="SMART" id="SM00388">
    <property type="entry name" value="HisKA"/>
    <property type="match status" value="1"/>
</dbReference>
<dbReference type="PRINTS" id="PR00344">
    <property type="entry name" value="BCTRLSENSOR"/>
</dbReference>
<dbReference type="GO" id="GO:0004721">
    <property type="term" value="F:phosphoprotein phosphatase activity"/>
    <property type="evidence" value="ECO:0007669"/>
    <property type="project" value="TreeGrafter"/>
</dbReference>
<organism evidence="8 9">
    <name type="scientific">Vagococcus fluvialis</name>
    <dbReference type="NCBI Taxonomy" id="2738"/>
    <lineage>
        <taxon>Bacteria</taxon>
        <taxon>Bacillati</taxon>
        <taxon>Bacillota</taxon>
        <taxon>Bacilli</taxon>
        <taxon>Lactobacillales</taxon>
        <taxon>Enterococcaceae</taxon>
        <taxon>Vagococcus</taxon>
    </lineage>
</organism>
<dbReference type="CDD" id="cd00075">
    <property type="entry name" value="HATPase"/>
    <property type="match status" value="1"/>
</dbReference>
<dbReference type="InterPro" id="IPR036097">
    <property type="entry name" value="HisK_dim/P_sf"/>
</dbReference>
<dbReference type="InterPro" id="IPR050351">
    <property type="entry name" value="BphY/WalK/GraS-like"/>
</dbReference>
<keyword evidence="4" id="KW-0597">Phosphoprotein</keyword>
<dbReference type="Pfam" id="PF00512">
    <property type="entry name" value="HisKA"/>
    <property type="match status" value="1"/>
</dbReference>
<dbReference type="GeneID" id="63146900"/>
<comment type="catalytic activity">
    <reaction evidence="1">
        <text>ATP + protein L-histidine = ADP + protein N-phospho-L-histidine.</text>
        <dbReference type="EC" id="2.7.13.3"/>
    </reaction>
</comment>
<dbReference type="FunFam" id="3.30.565.10:FF:000006">
    <property type="entry name" value="Sensor histidine kinase WalK"/>
    <property type="match status" value="1"/>
</dbReference>
<keyword evidence="6" id="KW-0418">Kinase</keyword>
<dbReference type="PANTHER" id="PTHR45453">
    <property type="entry name" value="PHOSPHATE REGULON SENSOR PROTEIN PHOR"/>
    <property type="match status" value="1"/>
</dbReference>
<dbReference type="Gene3D" id="1.10.287.130">
    <property type="match status" value="1"/>
</dbReference>
<dbReference type="PANTHER" id="PTHR45453:SF1">
    <property type="entry name" value="PHOSPHATE REGULON SENSOR PROTEIN PHOR"/>
    <property type="match status" value="1"/>
</dbReference>
<name>A0A369ATF4_9ENTE</name>
<dbReference type="PROSITE" id="PS50109">
    <property type="entry name" value="HIS_KIN"/>
    <property type="match status" value="1"/>
</dbReference>
<evidence type="ECO:0000256" key="6">
    <source>
        <dbReference type="ARBA" id="ARBA00022777"/>
    </source>
</evidence>
<comment type="caution">
    <text evidence="8">The sequence shown here is derived from an EMBL/GenBank/DDBJ whole genome shotgun (WGS) entry which is preliminary data.</text>
</comment>
<gene>
    <name evidence="8" type="ORF">CBF32_09345</name>
</gene>
<dbReference type="Gene3D" id="3.30.565.10">
    <property type="entry name" value="Histidine kinase-like ATPase, C-terminal domain"/>
    <property type="match status" value="1"/>
</dbReference>
<protein>
    <recommendedName>
        <fullName evidence="3">histidine kinase</fullName>
        <ecNumber evidence="3">2.7.13.3</ecNumber>
    </recommendedName>
</protein>
<reference evidence="8 9" key="1">
    <citation type="submission" date="2017-05" db="EMBL/GenBank/DDBJ databases">
        <title>Vagococcus spp. assemblies.</title>
        <authorList>
            <person name="Gulvik C.A."/>
        </authorList>
    </citation>
    <scope>NUCLEOTIDE SEQUENCE [LARGE SCALE GENOMIC DNA]</scope>
    <source>
        <strain evidence="8 9">NCFB 2497</strain>
    </source>
</reference>
<evidence type="ECO:0000256" key="4">
    <source>
        <dbReference type="ARBA" id="ARBA00022553"/>
    </source>
</evidence>
<evidence type="ECO:0000256" key="1">
    <source>
        <dbReference type="ARBA" id="ARBA00000085"/>
    </source>
</evidence>
<dbReference type="EMBL" id="NGJX01000009">
    <property type="protein sequence ID" value="RSU01056.1"/>
    <property type="molecule type" value="Genomic_DNA"/>
</dbReference>
<dbReference type="Pfam" id="PF02518">
    <property type="entry name" value="HATPase_c"/>
    <property type="match status" value="1"/>
</dbReference>
<dbReference type="InterPro" id="IPR005467">
    <property type="entry name" value="His_kinase_dom"/>
</dbReference>
<dbReference type="OrthoDB" id="9786919at2"/>
<dbReference type="GO" id="GO:0000155">
    <property type="term" value="F:phosphorelay sensor kinase activity"/>
    <property type="evidence" value="ECO:0007669"/>
    <property type="project" value="InterPro"/>
</dbReference>
<dbReference type="SMART" id="SM00387">
    <property type="entry name" value="HATPase_c"/>
    <property type="match status" value="1"/>
</dbReference>
<comment type="subcellular location">
    <subcellularLocation>
        <location evidence="2">Membrane</location>
    </subcellularLocation>
</comment>
<proteinExistence type="predicted"/>
<keyword evidence="9" id="KW-1185">Reference proteome</keyword>
<evidence type="ECO:0000256" key="3">
    <source>
        <dbReference type="ARBA" id="ARBA00012438"/>
    </source>
</evidence>
<evidence type="ECO:0000313" key="9">
    <source>
        <dbReference type="Proteomes" id="UP000288197"/>
    </source>
</evidence>
<evidence type="ECO:0000256" key="2">
    <source>
        <dbReference type="ARBA" id="ARBA00004370"/>
    </source>
</evidence>
<dbReference type="InterPro" id="IPR004358">
    <property type="entry name" value="Sig_transdc_His_kin-like_C"/>
</dbReference>
<evidence type="ECO:0000256" key="7">
    <source>
        <dbReference type="ARBA" id="ARBA00023012"/>
    </source>
</evidence>
<dbReference type="InterPro" id="IPR003661">
    <property type="entry name" value="HisK_dim/P_dom"/>
</dbReference>
<evidence type="ECO:0000313" key="8">
    <source>
        <dbReference type="EMBL" id="RSU01056.1"/>
    </source>
</evidence>
<evidence type="ECO:0000256" key="5">
    <source>
        <dbReference type="ARBA" id="ARBA00022679"/>
    </source>
</evidence>
<keyword evidence="5" id="KW-0808">Transferase</keyword>
<keyword evidence="7" id="KW-0902">Two-component regulatory system</keyword>
<accession>A0A369ATF4</accession>
<dbReference type="GO" id="GO:0016036">
    <property type="term" value="P:cellular response to phosphate starvation"/>
    <property type="evidence" value="ECO:0007669"/>
    <property type="project" value="TreeGrafter"/>
</dbReference>
<dbReference type="InterPro" id="IPR003594">
    <property type="entry name" value="HATPase_dom"/>
</dbReference>